<keyword evidence="3" id="KW-1185">Reference proteome</keyword>
<evidence type="ECO:0000313" key="2">
    <source>
        <dbReference type="EMBL" id="MCE4538991.1"/>
    </source>
</evidence>
<name>A0ABS8XDJ4_9BURK</name>
<dbReference type="CDD" id="cd01949">
    <property type="entry name" value="GGDEF"/>
    <property type="match status" value="1"/>
</dbReference>
<sequence>MEPVSDPPDPAVLKAELAALQAQTRAARKHLASVLADLSEAQERLGSHAMQQLLEANEQLVLDAVRSREVADSTAVLLAELTRSSELDALTSLPNRLLLIDRFSQGLTNARRHDGRLALLFLDLDGFKQINDTLGHPVGDEVLRAVSACLVGCVRQIDTVCRLGGDEFVVLLPEVSDAADPGVVAQKLMDALAMLTHVGKVPVSVRASIGISVYPDDADNVEQLVDCADRAMYRSKRSGGGRYSFFSSACGARPDP</sequence>
<dbReference type="SUPFAM" id="SSF55073">
    <property type="entry name" value="Nucleotide cyclase"/>
    <property type="match status" value="1"/>
</dbReference>
<reference evidence="2 3" key="1">
    <citation type="submission" date="2021-12" db="EMBL/GenBank/DDBJ databases">
        <title>Genome seq of p7.</title>
        <authorList>
            <person name="Seo T."/>
        </authorList>
    </citation>
    <scope>NUCLEOTIDE SEQUENCE [LARGE SCALE GENOMIC DNA]</scope>
    <source>
        <strain evidence="2 3">P7</strain>
    </source>
</reference>
<evidence type="ECO:0000313" key="3">
    <source>
        <dbReference type="Proteomes" id="UP001201463"/>
    </source>
</evidence>
<evidence type="ECO:0000259" key="1">
    <source>
        <dbReference type="PROSITE" id="PS50887"/>
    </source>
</evidence>
<dbReference type="Gene3D" id="3.30.70.270">
    <property type="match status" value="1"/>
</dbReference>
<protein>
    <submittedName>
        <fullName evidence="2">GGDEF domain-containing protein</fullName>
    </submittedName>
</protein>
<gene>
    <name evidence="2" type="ORF">LXT12_17205</name>
</gene>
<dbReference type="Proteomes" id="UP001201463">
    <property type="component" value="Unassembled WGS sequence"/>
</dbReference>
<dbReference type="PANTHER" id="PTHR46663:SF2">
    <property type="entry name" value="GGDEF DOMAIN-CONTAINING PROTEIN"/>
    <property type="match status" value="1"/>
</dbReference>
<dbReference type="Pfam" id="PF00990">
    <property type="entry name" value="GGDEF"/>
    <property type="match status" value="1"/>
</dbReference>
<dbReference type="PROSITE" id="PS50887">
    <property type="entry name" value="GGDEF"/>
    <property type="match status" value="1"/>
</dbReference>
<dbReference type="InterPro" id="IPR043128">
    <property type="entry name" value="Rev_trsase/Diguanyl_cyclase"/>
</dbReference>
<dbReference type="InterPro" id="IPR052163">
    <property type="entry name" value="DGC-Regulatory_Protein"/>
</dbReference>
<comment type="caution">
    <text evidence="2">The sequence shown here is derived from an EMBL/GenBank/DDBJ whole genome shotgun (WGS) entry which is preliminary data.</text>
</comment>
<dbReference type="RefSeq" id="WP_233393514.1">
    <property type="nucleotide sequence ID" value="NZ_JAJTWT010000007.1"/>
</dbReference>
<dbReference type="EMBL" id="JAJTWT010000007">
    <property type="protein sequence ID" value="MCE4538991.1"/>
    <property type="molecule type" value="Genomic_DNA"/>
</dbReference>
<feature type="domain" description="GGDEF" evidence="1">
    <location>
        <begin position="115"/>
        <end position="248"/>
    </location>
</feature>
<dbReference type="InterPro" id="IPR000160">
    <property type="entry name" value="GGDEF_dom"/>
</dbReference>
<proteinExistence type="predicted"/>
<organism evidence="2 3">
    <name type="scientific">Pelomonas caseinilytica</name>
    <dbReference type="NCBI Taxonomy" id="2906763"/>
    <lineage>
        <taxon>Bacteria</taxon>
        <taxon>Pseudomonadati</taxon>
        <taxon>Pseudomonadota</taxon>
        <taxon>Betaproteobacteria</taxon>
        <taxon>Burkholderiales</taxon>
        <taxon>Sphaerotilaceae</taxon>
        <taxon>Roseateles</taxon>
    </lineage>
</organism>
<accession>A0ABS8XDJ4</accession>
<dbReference type="PANTHER" id="PTHR46663">
    <property type="entry name" value="DIGUANYLATE CYCLASE DGCT-RELATED"/>
    <property type="match status" value="1"/>
</dbReference>
<dbReference type="SMART" id="SM00267">
    <property type="entry name" value="GGDEF"/>
    <property type="match status" value="1"/>
</dbReference>
<dbReference type="InterPro" id="IPR029787">
    <property type="entry name" value="Nucleotide_cyclase"/>
</dbReference>
<dbReference type="NCBIfam" id="TIGR00254">
    <property type="entry name" value="GGDEF"/>
    <property type="match status" value="1"/>
</dbReference>